<keyword evidence="2" id="KW-1185">Reference proteome</keyword>
<dbReference type="OrthoDB" id="9868575at2"/>
<accession>A0A1M6H3R5</accession>
<dbReference type="EMBL" id="FQZM01000021">
    <property type="protein sequence ID" value="SHJ16830.1"/>
    <property type="molecule type" value="Genomic_DNA"/>
</dbReference>
<protein>
    <submittedName>
        <fullName evidence="1">Uncharacterized protein</fullName>
    </submittedName>
</protein>
<reference evidence="2" key="1">
    <citation type="submission" date="2016-11" db="EMBL/GenBank/DDBJ databases">
        <authorList>
            <person name="Varghese N."/>
            <person name="Submissions S."/>
        </authorList>
    </citation>
    <scope>NUCLEOTIDE SEQUENCE [LARGE SCALE GENOMIC DNA]</scope>
    <source>
        <strain evidence="2">DSM 16057</strain>
    </source>
</reference>
<dbReference type="RefSeq" id="WP_072869175.1">
    <property type="nucleotide sequence ID" value="NZ_FQZM01000021.1"/>
</dbReference>
<name>A0A1M6H3R5_9FIRM</name>
<evidence type="ECO:0000313" key="2">
    <source>
        <dbReference type="Proteomes" id="UP000184529"/>
    </source>
</evidence>
<proteinExistence type="predicted"/>
<evidence type="ECO:0000313" key="1">
    <source>
        <dbReference type="EMBL" id="SHJ16830.1"/>
    </source>
</evidence>
<sequence length="85" mass="9006">MSWDQVFFILGLAAAVVVLSKHASAVVKQWLALAGAVLFAASVLRHGPEAVALLKHIADTFWPVLAKAAEKGAGAFAKFMHSVLH</sequence>
<gene>
    <name evidence="1" type="ORF">SAMN02745219_01913</name>
</gene>
<dbReference type="AlphaFoldDB" id="A0A1M6H3R5"/>
<dbReference type="Proteomes" id="UP000184529">
    <property type="component" value="Unassembled WGS sequence"/>
</dbReference>
<organism evidence="1 2">
    <name type="scientific">Desulfofundulus thermosubterraneus DSM 16057</name>
    <dbReference type="NCBI Taxonomy" id="1121432"/>
    <lineage>
        <taxon>Bacteria</taxon>
        <taxon>Bacillati</taxon>
        <taxon>Bacillota</taxon>
        <taxon>Clostridia</taxon>
        <taxon>Eubacteriales</taxon>
        <taxon>Peptococcaceae</taxon>
        <taxon>Desulfofundulus</taxon>
    </lineage>
</organism>